<feature type="domain" description="Flagellar hook-length control protein-like C-terminal" evidence="2">
    <location>
        <begin position="308"/>
        <end position="384"/>
    </location>
</feature>
<keyword evidence="3" id="KW-0282">Flagellum</keyword>
<keyword evidence="3" id="KW-0966">Cell projection</keyword>
<evidence type="ECO:0000313" key="3">
    <source>
        <dbReference type="EMBL" id="MBK7425026.1"/>
    </source>
</evidence>
<accession>A0A9D7I946</accession>
<comment type="caution">
    <text evidence="3">The sequence shown here is derived from an EMBL/GenBank/DDBJ whole genome shotgun (WGS) entry which is preliminary data.</text>
</comment>
<evidence type="ECO:0000259" key="2">
    <source>
        <dbReference type="Pfam" id="PF02120"/>
    </source>
</evidence>
<name>A0A9D7I946_9RHOO</name>
<organism evidence="3 4">
    <name type="scientific">Candidatus Propionivibrio dominans</name>
    <dbReference type="NCBI Taxonomy" id="2954373"/>
    <lineage>
        <taxon>Bacteria</taxon>
        <taxon>Pseudomonadati</taxon>
        <taxon>Pseudomonadota</taxon>
        <taxon>Betaproteobacteria</taxon>
        <taxon>Rhodocyclales</taxon>
        <taxon>Rhodocyclaceae</taxon>
        <taxon>Propionivibrio</taxon>
    </lineage>
</organism>
<dbReference type="InterPro" id="IPR038610">
    <property type="entry name" value="FliK-like_C_sf"/>
</dbReference>
<dbReference type="EMBL" id="JADJNC010000060">
    <property type="protein sequence ID" value="MBK7425026.1"/>
    <property type="molecule type" value="Genomic_DNA"/>
</dbReference>
<proteinExistence type="predicted"/>
<sequence length="392" mass="40786">MIPADVTSRLQVSADAALRPVAPAQEIADKLSGLVAGQKVMAEIQALLPNGTYRALINQRNLTLALPFSAKSGDALELQVTESNGKLALAVVTRAEGEGGKAAATTSSTLSQTGQLISTLFSGAREAKGGATALPLNGNQPLAGAPPNSAQDLLPLLKQAITQSGMFYESHQAEWVEGRFAKAALLLEPQGKLSSPLAFSSAGADQQASAALLKIPLPASSSEPVTTPRLVADMTQTPGGSVDGSKAGAAQSPGQTPGQLLAPQTQAIVQQQLESLATQNFSWQGQVWQGQELRWEIDEDAARRAQEGDETAARWSTRLHLTLPNLGEISAQIRLQGNQITLAMSAGNEETRALMRAASLALRSQLDEAGLTLASMGVDALSESNTDGQAGQ</sequence>
<protein>
    <submittedName>
        <fullName evidence="3">Flagellar hook-length control protein FliK</fullName>
    </submittedName>
</protein>
<dbReference type="CDD" id="cd17470">
    <property type="entry name" value="T3SS_Flik_C"/>
    <property type="match status" value="1"/>
</dbReference>
<dbReference type="InterPro" id="IPR021136">
    <property type="entry name" value="Flagellar_hook_control-like_C"/>
</dbReference>
<evidence type="ECO:0000256" key="1">
    <source>
        <dbReference type="SAM" id="MobiDB-lite"/>
    </source>
</evidence>
<dbReference type="Gene3D" id="3.30.750.140">
    <property type="match status" value="1"/>
</dbReference>
<dbReference type="AlphaFoldDB" id="A0A9D7I946"/>
<dbReference type="Proteomes" id="UP000886602">
    <property type="component" value="Unassembled WGS sequence"/>
</dbReference>
<evidence type="ECO:0000313" key="4">
    <source>
        <dbReference type="Proteomes" id="UP000886602"/>
    </source>
</evidence>
<feature type="region of interest" description="Disordered" evidence="1">
    <location>
        <begin position="233"/>
        <end position="259"/>
    </location>
</feature>
<reference evidence="3" key="1">
    <citation type="submission" date="2020-10" db="EMBL/GenBank/DDBJ databases">
        <title>Connecting structure to function with the recovery of over 1000 high-quality activated sludge metagenome-assembled genomes encoding full-length rRNA genes using long-read sequencing.</title>
        <authorList>
            <person name="Singleton C.M."/>
            <person name="Petriglieri F."/>
            <person name="Kristensen J.M."/>
            <person name="Kirkegaard R.H."/>
            <person name="Michaelsen T.Y."/>
            <person name="Andersen M.H."/>
            <person name="Karst S.M."/>
            <person name="Dueholm M.S."/>
            <person name="Nielsen P.H."/>
            <person name="Albertsen M."/>
        </authorList>
    </citation>
    <scope>NUCLEOTIDE SEQUENCE</scope>
    <source>
        <strain evidence="3">EsbW_18-Q3-R4-48_MAXAC.044</strain>
    </source>
</reference>
<keyword evidence="3" id="KW-0969">Cilium</keyword>
<gene>
    <name evidence="3" type="ORF">IPJ48_19190</name>
</gene>
<dbReference type="Pfam" id="PF02120">
    <property type="entry name" value="Flg_hook"/>
    <property type="match status" value="1"/>
</dbReference>